<name>A0ABD1IJW9_SALDI</name>
<dbReference type="Proteomes" id="UP001567538">
    <property type="component" value="Unassembled WGS sequence"/>
</dbReference>
<organism evidence="1 2">
    <name type="scientific">Salvia divinorum</name>
    <name type="common">Maria pastora</name>
    <name type="synonym">Diviner's sage</name>
    <dbReference type="NCBI Taxonomy" id="28513"/>
    <lineage>
        <taxon>Eukaryota</taxon>
        <taxon>Viridiplantae</taxon>
        <taxon>Streptophyta</taxon>
        <taxon>Embryophyta</taxon>
        <taxon>Tracheophyta</taxon>
        <taxon>Spermatophyta</taxon>
        <taxon>Magnoliopsida</taxon>
        <taxon>eudicotyledons</taxon>
        <taxon>Gunneridae</taxon>
        <taxon>Pentapetalae</taxon>
        <taxon>asterids</taxon>
        <taxon>lamiids</taxon>
        <taxon>Lamiales</taxon>
        <taxon>Lamiaceae</taxon>
        <taxon>Nepetoideae</taxon>
        <taxon>Mentheae</taxon>
        <taxon>Salviinae</taxon>
        <taxon>Salvia</taxon>
        <taxon>Salvia subgen. Calosphace</taxon>
    </lineage>
</organism>
<proteinExistence type="predicted"/>
<accession>A0ABD1IJW9</accession>
<protein>
    <submittedName>
        <fullName evidence="1">Uncharacterized protein</fullName>
    </submittedName>
</protein>
<dbReference type="EMBL" id="JBEAFC010000001">
    <property type="protein sequence ID" value="KAL1568622.1"/>
    <property type="molecule type" value="Genomic_DNA"/>
</dbReference>
<keyword evidence="2" id="KW-1185">Reference proteome</keyword>
<gene>
    <name evidence="1" type="ORF">AAHA92_00215</name>
</gene>
<evidence type="ECO:0000313" key="2">
    <source>
        <dbReference type="Proteomes" id="UP001567538"/>
    </source>
</evidence>
<sequence length="115" mass="13142">MWSSLAPAVLMSKNKSRNIPLDSRFSGQLSGLSVGDSKGPYALLLDSGMYCAMIEPWLSKQCVAILTPNHLSLSFVPFYHIFYHGGRVDITRWIRVQDTFYVVDRIPEHWDCLYD</sequence>
<dbReference type="AlphaFoldDB" id="A0ABD1IJW9"/>
<reference evidence="1 2" key="1">
    <citation type="submission" date="2024-06" db="EMBL/GenBank/DDBJ databases">
        <title>A chromosome level genome sequence of Diviner's sage (Salvia divinorum).</title>
        <authorList>
            <person name="Ford S.A."/>
            <person name="Ro D.-K."/>
            <person name="Ness R.W."/>
            <person name="Phillips M.A."/>
        </authorList>
    </citation>
    <scope>NUCLEOTIDE SEQUENCE [LARGE SCALE GENOMIC DNA]</scope>
    <source>
        <strain evidence="1">SAF-2024a</strain>
        <tissue evidence="1">Leaf</tissue>
    </source>
</reference>
<evidence type="ECO:0000313" key="1">
    <source>
        <dbReference type="EMBL" id="KAL1568622.1"/>
    </source>
</evidence>
<comment type="caution">
    <text evidence="1">The sequence shown here is derived from an EMBL/GenBank/DDBJ whole genome shotgun (WGS) entry which is preliminary data.</text>
</comment>